<name>A0A1G4J373_9SACH</name>
<feature type="transmembrane region" description="Helical" evidence="6">
    <location>
        <begin position="237"/>
        <end position="258"/>
    </location>
</feature>
<dbReference type="SUPFAM" id="SSF81321">
    <property type="entry name" value="Family A G protein-coupled receptor-like"/>
    <property type="match status" value="1"/>
</dbReference>
<organism evidence="7 8">
    <name type="scientific">Lachancea mirantina</name>
    <dbReference type="NCBI Taxonomy" id="1230905"/>
    <lineage>
        <taxon>Eukaryota</taxon>
        <taxon>Fungi</taxon>
        <taxon>Dikarya</taxon>
        <taxon>Ascomycota</taxon>
        <taxon>Saccharomycotina</taxon>
        <taxon>Saccharomycetes</taxon>
        <taxon>Saccharomycetales</taxon>
        <taxon>Saccharomycetaceae</taxon>
        <taxon>Lachancea</taxon>
    </lineage>
</organism>
<dbReference type="SMART" id="SM01021">
    <property type="entry name" value="Bac_rhodopsin"/>
    <property type="match status" value="1"/>
</dbReference>
<sequence>MTYIDLAKRGGNEAITINAPKGTDFHLTSRGSDWLFSAFCFFLVLAGLMIGLSFTKPSRERVFYFTAVAPTLFMALTYFTVASDLGWVGIRAKYNHIKVSTQTEFPGVRQIFYARYVGWFLALPWPIIQVGLLSTTPWIQTIFHVALTEVYVVFMLIASLVDSTYKWGFFSLGIAASVCCCTSLMITSRNMAFKLGQDVFTYFNGIMGIIMGIWWIYPICFGLSEGGNVIQPNSEAVWYGILDCILLGFLPCLVNFLASSVGLERLQLLSQANNFNVMPHEKSMNSIATARHSGETAVSPKSNNSPA</sequence>
<feature type="transmembrane region" description="Helical" evidence="6">
    <location>
        <begin position="167"/>
        <end position="187"/>
    </location>
</feature>
<evidence type="ECO:0000256" key="4">
    <source>
        <dbReference type="ARBA" id="ARBA00022989"/>
    </source>
</evidence>
<dbReference type="Proteomes" id="UP000191024">
    <property type="component" value="Chromosome C"/>
</dbReference>
<dbReference type="AlphaFoldDB" id="A0A1G4J373"/>
<comment type="similarity">
    <text evidence="2">Belongs to the archaeal/bacterial/fungal opsin family.</text>
</comment>
<evidence type="ECO:0000313" key="8">
    <source>
        <dbReference type="Proteomes" id="UP000191024"/>
    </source>
</evidence>
<feature type="transmembrane region" description="Helical" evidence="6">
    <location>
        <begin position="34"/>
        <end position="55"/>
    </location>
</feature>
<feature type="transmembrane region" description="Helical" evidence="6">
    <location>
        <begin position="62"/>
        <end position="81"/>
    </location>
</feature>
<keyword evidence="4 6" id="KW-1133">Transmembrane helix</keyword>
<dbReference type="FunFam" id="1.20.1070.10:FF:000160">
    <property type="entry name" value="Related to Opsin-1"/>
    <property type="match status" value="1"/>
</dbReference>
<evidence type="ECO:0000256" key="6">
    <source>
        <dbReference type="SAM" id="Phobius"/>
    </source>
</evidence>
<dbReference type="InterPro" id="IPR043476">
    <property type="entry name" value="Yro2-like_7TM"/>
</dbReference>
<dbReference type="OrthoDB" id="536545at2759"/>
<feature type="transmembrane region" description="Helical" evidence="6">
    <location>
        <begin position="116"/>
        <end position="135"/>
    </location>
</feature>
<protein>
    <submittedName>
        <fullName evidence="7">LAMI_0C05710g1_1</fullName>
    </submittedName>
</protein>
<dbReference type="Gene3D" id="1.20.1070.10">
    <property type="entry name" value="Rhodopsin 7-helix transmembrane proteins"/>
    <property type="match status" value="1"/>
</dbReference>
<dbReference type="GO" id="GO:0005886">
    <property type="term" value="C:plasma membrane"/>
    <property type="evidence" value="ECO:0007669"/>
    <property type="project" value="TreeGrafter"/>
</dbReference>
<proteinExistence type="inferred from homology"/>
<evidence type="ECO:0000256" key="3">
    <source>
        <dbReference type="ARBA" id="ARBA00022692"/>
    </source>
</evidence>
<dbReference type="InterPro" id="IPR001425">
    <property type="entry name" value="Arc/bac/fun_rhodopsins"/>
</dbReference>
<dbReference type="GO" id="GO:0005783">
    <property type="term" value="C:endoplasmic reticulum"/>
    <property type="evidence" value="ECO:0007669"/>
    <property type="project" value="TreeGrafter"/>
</dbReference>
<evidence type="ECO:0000313" key="7">
    <source>
        <dbReference type="EMBL" id="SCU83992.1"/>
    </source>
</evidence>
<feature type="transmembrane region" description="Helical" evidence="6">
    <location>
        <begin position="142"/>
        <end position="161"/>
    </location>
</feature>
<keyword evidence="3 6" id="KW-0812">Transmembrane</keyword>
<dbReference type="PANTHER" id="PTHR28286">
    <property type="match status" value="1"/>
</dbReference>
<accession>A0A1G4J373</accession>
<keyword evidence="8" id="KW-1185">Reference proteome</keyword>
<dbReference type="PANTHER" id="PTHR28286:SF1">
    <property type="entry name" value="30 KDA HEAT SHOCK PROTEIN-RELATED"/>
    <property type="match status" value="1"/>
</dbReference>
<evidence type="ECO:0000256" key="2">
    <source>
        <dbReference type="ARBA" id="ARBA00008130"/>
    </source>
</evidence>
<keyword evidence="5 6" id="KW-0472">Membrane</keyword>
<feature type="transmembrane region" description="Helical" evidence="6">
    <location>
        <begin position="199"/>
        <end position="217"/>
    </location>
</feature>
<dbReference type="CDD" id="cd15239">
    <property type="entry name" value="7tm_YRO2_fungal-like"/>
    <property type="match status" value="1"/>
</dbReference>
<evidence type="ECO:0000256" key="5">
    <source>
        <dbReference type="ARBA" id="ARBA00023136"/>
    </source>
</evidence>
<reference evidence="8" key="1">
    <citation type="submission" date="2016-03" db="EMBL/GenBank/DDBJ databases">
        <authorList>
            <person name="Devillers H."/>
        </authorList>
    </citation>
    <scope>NUCLEOTIDE SEQUENCE [LARGE SCALE GENOMIC DNA]</scope>
</reference>
<gene>
    <name evidence="7" type="ORF">LAMI_0C05710G</name>
</gene>
<comment type="subcellular location">
    <subcellularLocation>
        <location evidence="1">Membrane</location>
        <topology evidence="1">Multi-pass membrane protein</topology>
    </subcellularLocation>
</comment>
<dbReference type="EMBL" id="LT598466">
    <property type="protein sequence ID" value="SCU83992.1"/>
    <property type="molecule type" value="Genomic_DNA"/>
</dbReference>
<evidence type="ECO:0000256" key="1">
    <source>
        <dbReference type="ARBA" id="ARBA00004141"/>
    </source>
</evidence>